<evidence type="ECO:0000259" key="8">
    <source>
        <dbReference type="PROSITE" id="PS50010"/>
    </source>
</evidence>
<evidence type="ECO:0000259" key="9">
    <source>
        <dbReference type="PROSITE" id="PS50238"/>
    </source>
</evidence>
<dbReference type="Ensembl" id="ENSSAUT00010053528.1">
    <property type="protein sequence ID" value="ENSSAUP00010050913.1"/>
    <property type="gene ID" value="ENSSAUG00010018567.1"/>
</dbReference>
<gene>
    <name evidence="10" type="primary">BCR</name>
    <name evidence="10" type="synonym">si:dkey-91m11.5</name>
</gene>
<name>A0A671XII8_SPAAU</name>
<dbReference type="Pfam" id="PF19057">
    <property type="entry name" value="PH_19"/>
    <property type="match status" value="1"/>
</dbReference>
<dbReference type="Proteomes" id="UP000472265">
    <property type="component" value="Chromosome 5"/>
</dbReference>
<dbReference type="Gene3D" id="2.30.29.30">
    <property type="entry name" value="Pleckstrin-homology domain (PH domain)/Phosphotyrosine-binding domain (PTB)"/>
    <property type="match status" value="1"/>
</dbReference>
<evidence type="ECO:0000256" key="3">
    <source>
        <dbReference type="ARBA" id="ARBA00022468"/>
    </source>
</evidence>
<dbReference type="Gene3D" id="2.60.40.150">
    <property type="entry name" value="C2 domain"/>
    <property type="match status" value="1"/>
</dbReference>
<evidence type="ECO:0000256" key="5">
    <source>
        <dbReference type="ARBA" id="ARBA00023018"/>
    </source>
</evidence>
<dbReference type="SMART" id="SM00324">
    <property type="entry name" value="RhoGAP"/>
    <property type="match status" value="1"/>
</dbReference>
<protein>
    <submittedName>
        <fullName evidence="10">BCR activator of RhoGEF and GTPase</fullName>
    </submittedName>
</protein>
<dbReference type="InterPro" id="IPR000008">
    <property type="entry name" value="C2_dom"/>
</dbReference>
<evidence type="ECO:0000313" key="10">
    <source>
        <dbReference type="Ensembl" id="ENSSAUP00010050913.1"/>
    </source>
</evidence>
<reference evidence="10" key="3">
    <citation type="submission" date="2025-09" db="UniProtKB">
        <authorList>
            <consortium name="Ensembl"/>
        </authorList>
    </citation>
    <scope>IDENTIFICATION</scope>
</reference>
<accession>A0A671XII8</accession>
<dbReference type="GO" id="GO:0005096">
    <property type="term" value="F:GTPase activator activity"/>
    <property type="evidence" value="ECO:0007669"/>
    <property type="project" value="UniProtKB-KW"/>
</dbReference>
<dbReference type="InterPro" id="IPR000198">
    <property type="entry name" value="RhoGAP_dom"/>
</dbReference>
<proteinExistence type="predicted"/>
<feature type="domain" description="DH" evidence="8">
    <location>
        <begin position="77"/>
        <end position="270"/>
    </location>
</feature>
<feature type="domain" description="C2" evidence="7">
    <location>
        <begin position="447"/>
        <end position="567"/>
    </location>
</feature>
<dbReference type="AlphaFoldDB" id="A0A671XII8"/>
<dbReference type="PROSITE" id="PS00741">
    <property type="entry name" value="DH_1"/>
    <property type="match status" value="1"/>
</dbReference>
<dbReference type="GeneTree" id="ENSGT00940000153491"/>
<dbReference type="PANTHER" id="PTHR23182:SF3">
    <property type="entry name" value="BREAKPOINT CLUSTER REGION PROTEIN"/>
    <property type="match status" value="1"/>
</dbReference>
<dbReference type="SUPFAM" id="SSF48350">
    <property type="entry name" value="GTPase activation domain, GAP"/>
    <property type="match status" value="1"/>
</dbReference>
<dbReference type="SUPFAM" id="SSF50729">
    <property type="entry name" value="PH domain-like"/>
    <property type="match status" value="1"/>
</dbReference>
<dbReference type="Gene3D" id="1.20.900.10">
    <property type="entry name" value="Dbl homology (DH) domain"/>
    <property type="match status" value="1"/>
</dbReference>
<dbReference type="PANTHER" id="PTHR23182">
    <property type="entry name" value="BREAKPOINT CLUSTER REGION PROTEIN BCR"/>
    <property type="match status" value="1"/>
</dbReference>
<evidence type="ECO:0000313" key="11">
    <source>
        <dbReference type="Proteomes" id="UP000472265"/>
    </source>
</evidence>
<dbReference type="Pfam" id="PF00168">
    <property type="entry name" value="C2"/>
    <property type="match status" value="1"/>
</dbReference>
<comment type="subcellular location">
    <subcellularLocation>
        <location evidence="1">Cell projection</location>
        <location evidence="1">Axon</location>
    </subcellularLocation>
    <subcellularLocation>
        <location evidence="2">Cell projection</location>
        <location evidence="2">Dendritic spine</location>
    </subcellularLocation>
</comment>
<evidence type="ECO:0000256" key="4">
    <source>
        <dbReference type="ARBA" id="ARBA00022658"/>
    </source>
</evidence>
<dbReference type="InterPro" id="IPR000219">
    <property type="entry name" value="DH_dom"/>
</dbReference>
<sequence>MIAHTRMTDGFDLFGITTPGLDTYLSSLQCQESLVQASRNVKLLQSLSKTGQSLISQQLQPEVCRGVELDQEKGLEMRKWVLSGILASEETYLSHLEALLIPMKPLRAAATTSQPMLTIQQIETIFFKVPELHEIHKDFYDALLPRVQDWGHQQCVGDLFQKLASQLGVYRAFVDNYKVAVETADKCCQANAQFAEISENLKVKSTKDCKDQSAKNSLETLLYKPVDRVTRSTLVLHDLLKHTPSSHPDYPLLQDALRISQNFLSSINEEITPRRQSMTVKKGENRQLLRDRFMVELVEGSRKLRHVFLFTDLLLCTKLKKQAAGKGQQYDCKWYIPLADLTFQTIEDCESTPIPLVQDEEIDAMKIKMSQIKNEIQREKRTTKGSKVIERLRKKLSEQESLLLLMSPNMAFRVANRNGKVSFKSFSLTSLELQMLTNSCVKLQTVHTIPMTMNKEDDESSGLYGFLNVIVHSASGLKQSLNLYCSLEVDSFGYFVNKAKTRVYRDSTEPNWNEEFEIELEGSQTLRLLCYEKCCNKTRQSKEEGEITDKIMAKGQIKVRTNYDVCICLFQIEVKLSMKFTSREFSLKRMPSRKQSGVFGVKINVVTKRERSKVPLIVRQCVEEIERRGMDEVGIYRVSGVATDIQALKAAFDSNNKDVSVMMREMDVNAIAGTLKLYFRELPEPLFTDELYPNFAGGIALSDSVAKESCMLNLLLSLPEPNLVTFLFLLDHLKRITENESVNKMSLHNLATVFGPTLLRPSEKDSKISNSSQPISMNDSWSLEVMAQVQVLLYFLQLESIPTPDSKRQSLLFSTEV</sequence>
<dbReference type="InterPro" id="IPR035892">
    <property type="entry name" value="C2_domain_sf"/>
</dbReference>
<dbReference type="Gene3D" id="1.10.555.10">
    <property type="entry name" value="Rho GTPase activation protein"/>
    <property type="match status" value="1"/>
</dbReference>
<dbReference type="GO" id="GO:0030424">
    <property type="term" value="C:axon"/>
    <property type="evidence" value="ECO:0007669"/>
    <property type="project" value="UniProtKB-SubCell"/>
</dbReference>
<dbReference type="CDD" id="cd00160">
    <property type="entry name" value="RhoGEF"/>
    <property type="match status" value="1"/>
</dbReference>
<reference evidence="10" key="2">
    <citation type="submission" date="2025-08" db="UniProtKB">
        <authorList>
            <consortium name="Ensembl"/>
        </authorList>
    </citation>
    <scope>IDENTIFICATION</scope>
</reference>
<evidence type="ECO:0000259" key="7">
    <source>
        <dbReference type="PROSITE" id="PS50004"/>
    </source>
</evidence>
<dbReference type="SUPFAM" id="SSF49562">
    <property type="entry name" value="C2 domain (Calcium/lipid-binding domain, CaLB)"/>
    <property type="match status" value="1"/>
</dbReference>
<feature type="domain" description="Rho-GAP" evidence="9">
    <location>
        <begin position="601"/>
        <end position="794"/>
    </location>
</feature>
<evidence type="ECO:0000256" key="6">
    <source>
        <dbReference type="ARBA" id="ARBA00023273"/>
    </source>
</evidence>
<keyword evidence="3" id="KW-0343">GTPase activation</keyword>
<dbReference type="InterPro" id="IPR008936">
    <property type="entry name" value="Rho_GTPase_activation_prot"/>
</dbReference>
<dbReference type="CDD" id="cd04387">
    <property type="entry name" value="RhoGAP_Bcr"/>
    <property type="match status" value="1"/>
</dbReference>
<keyword evidence="11" id="KW-1185">Reference proteome</keyword>
<dbReference type="InterPro" id="IPR001331">
    <property type="entry name" value="GDS_CDC24_CS"/>
</dbReference>
<reference evidence="10" key="1">
    <citation type="submission" date="2021-04" db="EMBL/GenBank/DDBJ databases">
        <authorList>
            <consortium name="Wellcome Sanger Institute Data Sharing"/>
        </authorList>
    </citation>
    <scope>NUCLEOTIDE SEQUENCE [LARGE SCALE GENOMIC DNA]</scope>
</reference>
<organism evidence="10 11">
    <name type="scientific">Sparus aurata</name>
    <name type="common">Gilthead sea bream</name>
    <dbReference type="NCBI Taxonomy" id="8175"/>
    <lineage>
        <taxon>Eukaryota</taxon>
        <taxon>Metazoa</taxon>
        <taxon>Chordata</taxon>
        <taxon>Craniata</taxon>
        <taxon>Vertebrata</taxon>
        <taxon>Euteleostomi</taxon>
        <taxon>Actinopterygii</taxon>
        <taxon>Neopterygii</taxon>
        <taxon>Teleostei</taxon>
        <taxon>Neoteleostei</taxon>
        <taxon>Acanthomorphata</taxon>
        <taxon>Eupercaria</taxon>
        <taxon>Spariformes</taxon>
        <taxon>Sparidae</taxon>
        <taxon>Sparus</taxon>
    </lineage>
</organism>
<dbReference type="GO" id="GO:0035556">
    <property type="term" value="P:intracellular signal transduction"/>
    <property type="evidence" value="ECO:0007669"/>
    <property type="project" value="InterPro"/>
</dbReference>
<dbReference type="SMART" id="SM00325">
    <property type="entry name" value="RhoGEF"/>
    <property type="match status" value="1"/>
</dbReference>
<dbReference type="PROSITE" id="PS50238">
    <property type="entry name" value="RHOGAP"/>
    <property type="match status" value="1"/>
</dbReference>
<keyword evidence="6" id="KW-0966">Cell projection</keyword>
<dbReference type="PROSITE" id="PS50010">
    <property type="entry name" value="DH_2"/>
    <property type="match status" value="1"/>
</dbReference>
<dbReference type="GO" id="GO:0016020">
    <property type="term" value="C:membrane"/>
    <property type="evidence" value="ECO:0007669"/>
    <property type="project" value="TreeGrafter"/>
</dbReference>
<dbReference type="Pfam" id="PF00620">
    <property type="entry name" value="RhoGAP"/>
    <property type="match status" value="1"/>
</dbReference>
<dbReference type="PROSITE" id="PS50004">
    <property type="entry name" value="C2"/>
    <property type="match status" value="1"/>
</dbReference>
<keyword evidence="5" id="KW-0770">Synapse</keyword>
<dbReference type="SUPFAM" id="SSF48065">
    <property type="entry name" value="DBL homology domain (DH-domain)"/>
    <property type="match status" value="1"/>
</dbReference>
<keyword evidence="4" id="KW-0344">Guanine-nucleotide releasing factor</keyword>
<dbReference type="InterPro" id="IPR035899">
    <property type="entry name" value="DBL_dom_sf"/>
</dbReference>
<dbReference type="GO" id="GO:0005085">
    <property type="term" value="F:guanyl-nucleotide exchange factor activity"/>
    <property type="evidence" value="ECO:0007669"/>
    <property type="project" value="UniProtKB-KW"/>
</dbReference>
<dbReference type="GO" id="GO:0043197">
    <property type="term" value="C:dendritic spine"/>
    <property type="evidence" value="ECO:0007669"/>
    <property type="project" value="UniProtKB-SubCell"/>
</dbReference>
<evidence type="ECO:0000256" key="2">
    <source>
        <dbReference type="ARBA" id="ARBA00004552"/>
    </source>
</evidence>
<dbReference type="InterPro" id="IPR037769">
    <property type="entry name" value="Abr/Bcr"/>
</dbReference>
<dbReference type="InterPro" id="IPR011993">
    <property type="entry name" value="PH-like_dom_sf"/>
</dbReference>
<dbReference type="Pfam" id="PF00621">
    <property type="entry name" value="RhoGEF"/>
    <property type="match status" value="1"/>
</dbReference>
<dbReference type="FunFam" id="1.20.900.10:FF:000014">
    <property type="entry name" value="active breakpoint cluster region-related protein isoform X2"/>
    <property type="match status" value="1"/>
</dbReference>
<evidence type="ECO:0000256" key="1">
    <source>
        <dbReference type="ARBA" id="ARBA00004489"/>
    </source>
</evidence>
<dbReference type="FunFam" id="1.10.555.10:FF:000004">
    <property type="entry name" value="active breakpoint cluster region-related protein-like"/>
    <property type="match status" value="1"/>
</dbReference>
<dbReference type="SMART" id="SM00239">
    <property type="entry name" value="C2"/>
    <property type="match status" value="1"/>
</dbReference>